<comment type="subcellular location">
    <subcellularLocation>
        <location evidence="1 9">Cell inner membrane</location>
        <topology evidence="1 9">Multi-pass membrane protein</topology>
    </subcellularLocation>
</comment>
<keyword evidence="3" id="KW-1003">Cell membrane</keyword>
<dbReference type="PANTHER" id="PTHR35011">
    <property type="entry name" value="2,3-DIKETO-L-GULONATE TRAP TRANSPORTER SMALL PERMEASE PROTEIN YIAM"/>
    <property type="match status" value="1"/>
</dbReference>
<feature type="transmembrane region" description="Helical" evidence="9">
    <location>
        <begin position="12"/>
        <end position="34"/>
    </location>
</feature>
<evidence type="ECO:0000259" key="10">
    <source>
        <dbReference type="Pfam" id="PF04290"/>
    </source>
</evidence>
<evidence type="ECO:0000313" key="11">
    <source>
        <dbReference type="EMBL" id="MCT7377034.1"/>
    </source>
</evidence>
<dbReference type="InterPro" id="IPR055348">
    <property type="entry name" value="DctQ"/>
</dbReference>
<dbReference type="RefSeq" id="WP_260905644.1">
    <property type="nucleotide sequence ID" value="NZ_JAOCZP010000006.1"/>
</dbReference>
<sequence length="164" mass="17820">MAYLLKALRKAELYLAILVLGAIVAVVFAGTVGRYGGRPVLWSDEVAQALFPWLVFLAADLTLQRRGHFRIDFAVKPLPVPLQVALELAIKLMLLALLVLLVHFGIKLVGISQFRPLPMTGVSTAWAAAALPVGFALMLITIVEQTVALLRGEPVHDEAARDVM</sequence>
<dbReference type="PANTHER" id="PTHR35011:SF2">
    <property type="entry name" value="2,3-DIKETO-L-GULONATE TRAP TRANSPORTER SMALL PERMEASE PROTEIN YIAM"/>
    <property type="match status" value="1"/>
</dbReference>
<comment type="similarity">
    <text evidence="8 9">Belongs to the TRAP transporter small permease family.</text>
</comment>
<keyword evidence="7 9" id="KW-0472">Membrane</keyword>
<comment type="function">
    <text evidence="9">Part of the tripartite ATP-independent periplasmic (TRAP) transport system.</text>
</comment>
<reference evidence="11 12" key="1">
    <citation type="submission" date="2022-09" db="EMBL/GenBank/DDBJ databases">
        <title>Chelativorans salina sp. nov., a novel slightly halophilic bacterium isolated from a saline lake sediment enrichment.</title>
        <authorList>
            <person name="Gao L."/>
            <person name="Fang B.-Z."/>
            <person name="Li W.-J."/>
        </authorList>
    </citation>
    <scope>NUCLEOTIDE SEQUENCE [LARGE SCALE GENOMIC DNA]</scope>
    <source>
        <strain evidence="11 12">EGI FJ00035</strain>
    </source>
</reference>
<evidence type="ECO:0000256" key="8">
    <source>
        <dbReference type="ARBA" id="ARBA00038436"/>
    </source>
</evidence>
<evidence type="ECO:0000256" key="2">
    <source>
        <dbReference type="ARBA" id="ARBA00022448"/>
    </source>
</evidence>
<gene>
    <name evidence="11" type="ORF">N5A92_18605</name>
</gene>
<keyword evidence="4 9" id="KW-0997">Cell inner membrane</keyword>
<name>A0ABT2LRF1_9HYPH</name>
<evidence type="ECO:0000256" key="4">
    <source>
        <dbReference type="ARBA" id="ARBA00022519"/>
    </source>
</evidence>
<dbReference type="EMBL" id="JAOCZP010000006">
    <property type="protein sequence ID" value="MCT7377034.1"/>
    <property type="molecule type" value="Genomic_DNA"/>
</dbReference>
<dbReference type="InterPro" id="IPR007387">
    <property type="entry name" value="TRAP_DctQ"/>
</dbReference>
<evidence type="ECO:0000256" key="9">
    <source>
        <dbReference type="RuleBase" id="RU369079"/>
    </source>
</evidence>
<feature type="transmembrane region" description="Helical" evidence="9">
    <location>
        <begin position="84"/>
        <end position="106"/>
    </location>
</feature>
<evidence type="ECO:0000256" key="3">
    <source>
        <dbReference type="ARBA" id="ARBA00022475"/>
    </source>
</evidence>
<feature type="transmembrane region" description="Helical" evidence="9">
    <location>
        <begin position="126"/>
        <end position="143"/>
    </location>
</feature>
<evidence type="ECO:0000256" key="1">
    <source>
        <dbReference type="ARBA" id="ARBA00004429"/>
    </source>
</evidence>
<feature type="transmembrane region" description="Helical" evidence="9">
    <location>
        <begin position="46"/>
        <end position="63"/>
    </location>
</feature>
<dbReference type="Proteomes" id="UP001320831">
    <property type="component" value="Unassembled WGS sequence"/>
</dbReference>
<keyword evidence="6 9" id="KW-1133">Transmembrane helix</keyword>
<proteinExistence type="inferred from homology"/>
<organism evidence="11 12">
    <name type="scientific">Chelativorans salis</name>
    <dbReference type="NCBI Taxonomy" id="2978478"/>
    <lineage>
        <taxon>Bacteria</taxon>
        <taxon>Pseudomonadati</taxon>
        <taxon>Pseudomonadota</taxon>
        <taxon>Alphaproteobacteria</taxon>
        <taxon>Hyphomicrobiales</taxon>
        <taxon>Phyllobacteriaceae</taxon>
        <taxon>Chelativorans</taxon>
    </lineage>
</organism>
<feature type="domain" description="Tripartite ATP-independent periplasmic transporters DctQ component" evidence="10">
    <location>
        <begin position="23"/>
        <end position="151"/>
    </location>
</feature>
<comment type="caution">
    <text evidence="11">The sequence shown here is derived from an EMBL/GenBank/DDBJ whole genome shotgun (WGS) entry which is preliminary data.</text>
</comment>
<dbReference type="Pfam" id="PF04290">
    <property type="entry name" value="DctQ"/>
    <property type="match status" value="1"/>
</dbReference>
<evidence type="ECO:0000313" key="12">
    <source>
        <dbReference type="Proteomes" id="UP001320831"/>
    </source>
</evidence>
<comment type="subunit">
    <text evidence="9">The complex comprises the extracytoplasmic solute receptor protein and the two transmembrane proteins.</text>
</comment>
<evidence type="ECO:0000256" key="5">
    <source>
        <dbReference type="ARBA" id="ARBA00022692"/>
    </source>
</evidence>
<keyword evidence="12" id="KW-1185">Reference proteome</keyword>
<keyword evidence="5 9" id="KW-0812">Transmembrane</keyword>
<accession>A0ABT2LRF1</accession>
<protein>
    <recommendedName>
        <fullName evidence="9">TRAP transporter small permease protein</fullName>
    </recommendedName>
</protein>
<keyword evidence="2 9" id="KW-0813">Transport</keyword>
<evidence type="ECO:0000256" key="6">
    <source>
        <dbReference type="ARBA" id="ARBA00022989"/>
    </source>
</evidence>
<evidence type="ECO:0000256" key="7">
    <source>
        <dbReference type="ARBA" id="ARBA00023136"/>
    </source>
</evidence>